<keyword evidence="2 5" id="KW-0963">Cytoplasm</keyword>
<reference evidence="8" key="1">
    <citation type="submission" date="2012-03" db="EMBL/GenBank/DDBJ databases">
        <title>Complete genome of Caldisphaera lagunensis DSM 15908.</title>
        <authorList>
            <person name="Lucas S."/>
            <person name="Copeland A."/>
            <person name="Lapidus A."/>
            <person name="Glavina del Rio T."/>
            <person name="Dalin E."/>
            <person name="Tice H."/>
            <person name="Bruce D."/>
            <person name="Goodwin L."/>
            <person name="Pitluck S."/>
            <person name="Peters L."/>
            <person name="Mikhailova N."/>
            <person name="Teshima H."/>
            <person name="Kyrpides N."/>
            <person name="Mavromatis K."/>
            <person name="Ivanova N."/>
            <person name="Brettin T."/>
            <person name="Detter J.C."/>
            <person name="Han C."/>
            <person name="Larimer F."/>
            <person name="Land M."/>
            <person name="Hauser L."/>
            <person name="Markowitz V."/>
            <person name="Cheng J.-F."/>
            <person name="Hugenholtz P."/>
            <person name="Woyke T."/>
            <person name="Wu D."/>
            <person name="Spring S."/>
            <person name="Schroeder M."/>
            <person name="Brambilla E."/>
            <person name="Klenk H.-P."/>
            <person name="Eisen J.A."/>
        </authorList>
    </citation>
    <scope>NUCLEOTIDE SEQUENCE [LARGE SCALE GENOMIC DNA]</scope>
    <source>
        <strain evidence="8">DSM 15908 / JCM 11604 / IC-154</strain>
    </source>
</reference>
<evidence type="ECO:0000256" key="2">
    <source>
        <dbReference type="ARBA" id="ARBA00022490"/>
    </source>
</evidence>
<dbReference type="GO" id="GO:0008143">
    <property type="term" value="F:poly(A) binding"/>
    <property type="evidence" value="ECO:0007669"/>
    <property type="project" value="InterPro"/>
</dbReference>
<dbReference type="GeneID" id="14211694"/>
<evidence type="ECO:0000313" key="7">
    <source>
        <dbReference type="EMBL" id="AFZ70202.1"/>
    </source>
</evidence>
<dbReference type="SUPFAM" id="SSF54791">
    <property type="entry name" value="Eukaryotic type KH-domain (KH-domain type I)"/>
    <property type="match status" value="1"/>
</dbReference>
<gene>
    <name evidence="5" type="primary">rrp4</name>
    <name evidence="7" type="ordered locus">Calag_0434</name>
</gene>
<dbReference type="OrthoDB" id="35160at2157"/>
<dbReference type="SMART" id="SM00322">
    <property type="entry name" value="KH"/>
    <property type="match status" value="1"/>
</dbReference>
<dbReference type="Pfam" id="PF15985">
    <property type="entry name" value="KH_6"/>
    <property type="match status" value="1"/>
</dbReference>
<dbReference type="HAMAP" id="MF_00623">
    <property type="entry name" value="Exosome_Rrp4"/>
    <property type="match status" value="1"/>
</dbReference>
<dbReference type="HOGENOM" id="CLU_071769_0_0_2"/>
<evidence type="ECO:0000313" key="8">
    <source>
        <dbReference type="Proteomes" id="UP000010469"/>
    </source>
</evidence>
<name>L0AAR0_CALLD</name>
<dbReference type="SUPFAM" id="SSF50249">
    <property type="entry name" value="Nucleic acid-binding proteins"/>
    <property type="match status" value="1"/>
</dbReference>
<dbReference type="Proteomes" id="UP000010469">
    <property type="component" value="Chromosome"/>
</dbReference>
<evidence type="ECO:0000256" key="4">
    <source>
        <dbReference type="ARBA" id="ARBA00022884"/>
    </source>
</evidence>
<dbReference type="RefSeq" id="WP_015232100.1">
    <property type="nucleotide sequence ID" value="NC_019791.1"/>
</dbReference>
<dbReference type="PROSITE" id="PS50084">
    <property type="entry name" value="KH_TYPE_1"/>
    <property type="match status" value="1"/>
</dbReference>
<dbReference type="InterPro" id="IPR004088">
    <property type="entry name" value="KH_dom_type_1"/>
</dbReference>
<dbReference type="InParanoid" id="L0AAR0"/>
<dbReference type="KEGG" id="clg:Calag_0434"/>
<dbReference type="CDD" id="cd05789">
    <property type="entry name" value="S1_Rrp4"/>
    <property type="match status" value="1"/>
</dbReference>
<dbReference type="STRING" id="1056495.Calag_0434"/>
<dbReference type="InterPro" id="IPR004087">
    <property type="entry name" value="KH_dom"/>
</dbReference>
<keyword evidence="4 5" id="KW-0694">RNA-binding</keyword>
<organism evidence="7 8">
    <name type="scientific">Caldisphaera lagunensis (strain DSM 15908 / JCM 11604 / ANMR 0165 / IC-154)</name>
    <dbReference type="NCBI Taxonomy" id="1056495"/>
    <lineage>
        <taxon>Archaea</taxon>
        <taxon>Thermoproteota</taxon>
        <taxon>Thermoprotei</taxon>
        <taxon>Acidilobales</taxon>
        <taxon>Caldisphaeraceae</taxon>
        <taxon>Caldisphaera</taxon>
    </lineage>
</organism>
<dbReference type="SMART" id="SM00316">
    <property type="entry name" value="S1"/>
    <property type="match status" value="1"/>
</dbReference>
<dbReference type="PROSITE" id="PS50126">
    <property type="entry name" value="S1"/>
    <property type="match status" value="1"/>
</dbReference>
<dbReference type="InterPro" id="IPR023474">
    <property type="entry name" value="Rrp4"/>
</dbReference>
<dbReference type="PANTHER" id="PTHR21321:SF4">
    <property type="entry name" value="EXOSOME COMPLEX COMPONENT RRP4"/>
    <property type="match status" value="1"/>
</dbReference>
<dbReference type="Pfam" id="PF21262">
    <property type="entry name" value="RRP40_S1"/>
    <property type="match status" value="1"/>
</dbReference>
<dbReference type="InterPro" id="IPR036612">
    <property type="entry name" value="KH_dom_type_1_sf"/>
</dbReference>
<dbReference type="GO" id="GO:0034475">
    <property type="term" value="P:U4 snRNA 3'-end processing"/>
    <property type="evidence" value="ECO:0007669"/>
    <property type="project" value="TreeGrafter"/>
</dbReference>
<dbReference type="NCBIfam" id="NF003181">
    <property type="entry name" value="PRK04163.1-1"/>
    <property type="match status" value="1"/>
</dbReference>
<sequence length="230" mass="25743">MSAIRKVLVPGEKIEGTINISDYYIYDYKNEKRVAIIGVVDYKQEGISYSPLNGIYIPKEGDIVIGLVTSHGVANWFVDINSPYQAILSVQDFFGTKQSSQFPEDPFKYLQVGEYIKAKIAAFDRIRNPLLTVQDKGLGKIAEGIVVSVHPTRVPRIIGKKGSMIEMLKNETGCEFFVAVNGMINIKCQNEQLESIASNAIKIIETQAHISGLTERVKKFIEEERKIRGV</sequence>
<dbReference type="eggNOG" id="arCOG00678">
    <property type="taxonomic scope" value="Archaea"/>
</dbReference>
<dbReference type="InterPro" id="IPR012340">
    <property type="entry name" value="NA-bd_OB-fold"/>
</dbReference>
<proteinExistence type="inferred from homology"/>
<dbReference type="PANTHER" id="PTHR21321">
    <property type="entry name" value="PNAS-3 RELATED"/>
    <property type="match status" value="1"/>
</dbReference>
<dbReference type="InterPro" id="IPR026699">
    <property type="entry name" value="Exosome_RNA_bind1/RRP40/RRP4"/>
</dbReference>
<dbReference type="GO" id="GO:0071034">
    <property type="term" value="P:CUT catabolic process"/>
    <property type="evidence" value="ECO:0007669"/>
    <property type="project" value="TreeGrafter"/>
</dbReference>
<protein>
    <recommendedName>
        <fullName evidence="5">Exosome complex component Rrp4</fullName>
    </recommendedName>
</protein>
<dbReference type="Gene3D" id="3.30.1370.10">
    <property type="entry name" value="K Homology domain, type 1"/>
    <property type="match status" value="1"/>
</dbReference>
<comment type="subcellular location">
    <subcellularLocation>
        <location evidence="5">Cytoplasm</location>
    </subcellularLocation>
</comment>
<dbReference type="Gene3D" id="2.40.50.140">
    <property type="entry name" value="Nucleic acid-binding proteins"/>
    <property type="match status" value="1"/>
</dbReference>
<dbReference type="GO" id="GO:0005737">
    <property type="term" value="C:cytoplasm"/>
    <property type="evidence" value="ECO:0007669"/>
    <property type="project" value="UniProtKB-SubCell"/>
</dbReference>
<accession>L0AAR0</accession>
<comment type="similarity">
    <text evidence="1 5">Belongs to the RRP4 family.</text>
</comment>
<dbReference type="GO" id="GO:0000467">
    <property type="term" value="P:exonucleolytic trimming to generate mature 3'-end of 5.8S rRNA from tricistronic rRNA transcript (SSU-rRNA, 5.8S rRNA, LSU-rRNA)"/>
    <property type="evidence" value="ECO:0007669"/>
    <property type="project" value="TreeGrafter"/>
</dbReference>
<dbReference type="InterPro" id="IPR048565">
    <property type="entry name" value="S1_RRP4"/>
</dbReference>
<feature type="domain" description="S1 motif" evidence="6">
    <location>
        <begin position="61"/>
        <end position="136"/>
    </location>
</feature>
<dbReference type="GO" id="GO:0071051">
    <property type="term" value="P:poly(A)-dependent snoRNA 3'-end processing"/>
    <property type="evidence" value="ECO:0007669"/>
    <property type="project" value="TreeGrafter"/>
</dbReference>
<dbReference type="CDD" id="cd22524">
    <property type="entry name" value="KH-I_Rrp4_prokar"/>
    <property type="match status" value="1"/>
</dbReference>
<evidence type="ECO:0000256" key="5">
    <source>
        <dbReference type="HAMAP-Rule" id="MF_00623"/>
    </source>
</evidence>
<dbReference type="AlphaFoldDB" id="L0AAR0"/>
<keyword evidence="8" id="KW-1185">Reference proteome</keyword>
<comment type="subunit">
    <text evidence="5">Component of the archaeal exosome complex. Forms a trimer of Rrp4 and/or Csl4 subunits. The trimer associates with an hexameric ring-like arrangement composed of 3 Rrp41-Rrp42 heterodimers.</text>
</comment>
<evidence type="ECO:0000256" key="3">
    <source>
        <dbReference type="ARBA" id="ARBA00022835"/>
    </source>
</evidence>
<dbReference type="GO" id="GO:0000178">
    <property type="term" value="C:exosome (RNase complex)"/>
    <property type="evidence" value="ECO:0007669"/>
    <property type="project" value="UniProtKB-KW"/>
</dbReference>
<dbReference type="InterPro" id="IPR003029">
    <property type="entry name" value="S1_domain"/>
</dbReference>
<dbReference type="FunCoup" id="L0AAR0">
    <property type="interactions" value="135"/>
</dbReference>
<evidence type="ECO:0000259" key="6">
    <source>
        <dbReference type="PROSITE" id="PS50126"/>
    </source>
</evidence>
<comment type="function">
    <text evidence="5">Non-catalytic component of the exosome, which is a complex involved in RNA degradation. Increases the RNA binding and the efficiency of RNA degradation. Confers strong poly(A) specificity to the exosome.</text>
</comment>
<dbReference type="EMBL" id="CP003378">
    <property type="protein sequence ID" value="AFZ70202.1"/>
    <property type="molecule type" value="Genomic_DNA"/>
</dbReference>
<keyword evidence="3 5" id="KW-0271">Exosome</keyword>
<evidence type="ECO:0000256" key="1">
    <source>
        <dbReference type="ARBA" id="ARBA00009155"/>
    </source>
</evidence>